<dbReference type="PRINTS" id="PR00080">
    <property type="entry name" value="SDRFAMILY"/>
</dbReference>
<reference evidence="5" key="1">
    <citation type="submission" date="2017-02" db="EMBL/GenBank/DDBJ databases">
        <authorList>
            <person name="Mornico D."/>
        </authorList>
    </citation>
    <scope>NUCLEOTIDE SEQUENCE [LARGE SCALE GENOMIC DNA]</scope>
</reference>
<dbReference type="Gene3D" id="3.40.50.720">
    <property type="entry name" value="NAD(P)-binding Rossmann-like Domain"/>
    <property type="match status" value="1"/>
</dbReference>
<keyword evidence="2 4" id="KW-0560">Oxidoreductase</keyword>
<dbReference type="Pfam" id="PF00106">
    <property type="entry name" value="adh_short"/>
    <property type="match status" value="1"/>
</dbReference>
<accession>A0A1R4ECI0</accession>
<dbReference type="InterPro" id="IPR036291">
    <property type="entry name" value="NAD(P)-bd_dom_sf"/>
</dbReference>
<dbReference type="PANTHER" id="PTHR44196">
    <property type="entry name" value="DEHYDROGENASE/REDUCTASE SDR FAMILY MEMBER 7B"/>
    <property type="match status" value="1"/>
</dbReference>
<dbReference type="STRING" id="1945520.A1019T_00173"/>
<dbReference type="AlphaFoldDB" id="A0A1R4ECI0"/>
<proteinExistence type="inferred from homology"/>
<dbReference type="PROSITE" id="PS00061">
    <property type="entry name" value="ADH_SHORT"/>
    <property type="match status" value="1"/>
</dbReference>
<evidence type="ECO:0000256" key="1">
    <source>
        <dbReference type="ARBA" id="ARBA00006484"/>
    </source>
</evidence>
<evidence type="ECO:0000313" key="4">
    <source>
        <dbReference type="EMBL" id="SJM36213.1"/>
    </source>
</evidence>
<dbReference type="InterPro" id="IPR002347">
    <property type="entry name" value="SDR_fam"/>
</dbReference>
<dbReference type="SUPFAM" id="SSF51735">
    <property type="entry name" value="NAD(P)-binding Rossmann-fold domains"/>
    <property type="match status" value="1"/>
</dbReference>
<organism evidence="4 5">
    <name type="scientific">Psychrobacter pasteurii</name>
    <dbReference type="NCBI Taxonomy" id="1945520"/>
    <lineage>
        <taxon>Bacteria</taxon>
        <taxon>Pseudomonadati</taxon>
        <taxon>Pseudomonadota</taxon>
        <taxon>Gammaproteobacteria</taxon>
        <taxon>Moraxellales</taxon>
        <taxon>Moraxellaceae</taxon>
        <taxon>Psychrobacter</taxon>
    </lineage>
</organism>
<dbReference type="GO" id="GO:0016020">
    <property type="term" value="C:membrane"/>
    <property type="evidence" value="ECO:0007669"/>
    <property type="project" value="TreeGrafter"/>
</dbReference>
<comment type="similarity">
    <text evidence="1 3">Belongs to the short-chain dehydrogenases/reductases (SDR) family.</text>
</comment>
<protein>
    <submittedName>
        <fullName evidence="4">Putative oxidoreductase SadH</fullName>
        <ecNumber evidence="4">1.-.-.-</ecNumber>
    </submittedName>
</protein>
<dbReference type="GO" id="GO:0016491">
    <property type="term" value="F:oxidoreductase activity"/>
    <property type="evidence" value="ECO:0007669"/>
    <property type="project" value="UniProtKB-KW"/>
</dbReference>
<evidence type="ECO:0000313" key="5">
    <source>
        <dbReference type="Proteomes" id="UP000188169"/>
    </source>
</evidence>
<dbReference type="PANTHER" id="PTHR44196:SF1">
    <property type="entry name" value="DEHYDROGENASE_REDUCTASE SDR FAMILY MEMBER 7B"/>
    <property type="match status" value="1"/>
</dbReference>
<evidence type="ECO:0000256" key="3">
    <source>
        <dbReference type="RuleBase" id="RU000363"/>
    </source>
</evidence>
<name>A0A1R4ECI0_9GAMM</name>
<dbReference type="Proteomes" id="UP000188169">
    <property type="component" value="Unassembled WGS sequence"/>
</dbReference>
<dbReference type="InterPro" id="IPR020904">
    <property type="entry name" value="Sc_DH/Rdtase_CS"/>
</dbReference>
<dbReference type="EMBL" id="FUGD01000034">
    <property type="protein sequence ID" value="SJM36213.1"/>
    <property type="molecule type" value="Genomic_DNA"/>
</dbReference>
<dbReference type="PRINTS" id="PR00081">
    <property type="entry name" value="GDHRDH"/>
</dbReference>
<keyword evidence="5" id="KW-1185">Reference proteome</keyword>
<evidence type="ECO:0000256" key="2">
    <source>
        <dbReference type="ARBA" id="ARBA00023002"/>
    </source>
</evidence>
<gene>
    <name evidence="4" type="primary">sadH</name>
    <name evidence="4" type="ORF">A1019T_00173</name>
</gene>
<sequence>MSIRLTLPQLPLLNQLAQPVVERLSPVTPFMAPSIDEPLITKFYNGHVAAITGAGSGIGRALALNLAQAGCNLALSDINAENLAETEQLLQEFKVTVTTQVLDVSNKEAVFKWADQVVQDHGQVNFIFNNAGVALSSTVEGESIEEIEWVMGINFWGMVYGTKAFLPLIKQSVQQSNKAQNGHIINISSLFGLIAQPAQSAYNASKFAIRGFNESLRQELNIERSGVSITSVHPGGIKTNIANNARGNESISALGMATGAKGLKSFNKLLKFDPDMAAKIILMAAAKNQARCLIGDDAKIIDLIQRVFPSNYGAVMHKTTRWAAKAKKKAAAKKIAAK</sequence>
<dbReference type="EC" id="1.-.-.-" evidence="4"/>